<dbReference type="Gene3D" id="1.20.1250.20">
    <property type="entry name" value="MFS general substrate transporter like domains"/>
    <property type="match status" value="1"/>
</dbReference>
<feature type="transmembrane region" description="Helical" evidence="6">
    <location>
        <begin position="361"/>
        <end position="382"/>
    </location>
</feature>
<comment type="similarity">
    <text evidence="2">Belongs to the major facilitator superfamily. Proton-dependent oligopeptide transporter (POT/PTR) (TC 2.A.17) family.</text>
</comment>
<feature type="transmembrane region" description="Helical" evidence="6">
    <location>
        <begin position="491"/>
        <end position="514"/>
    </location>
</feature>
<accession>A0AAN8Z4Y0</accession>
<dbReference type="AlphaFoldDB" id="A0AAN8Z4Y0"/>
<gene>
    <name evidence="7" type="ORF">RJ641_014486</name>
</gene>
<dbReference type="InterPro" id="IPR000109">
    <property type="entry name" value="POT_fam"/>
</dbReference>
<evidence type="ECO:0000256" key="4">
    <source>
        <dbReference type="ARBA" id="ARBA00022989"/>
    </source>
</evidence>
<evidence type="ECO:0000256" key="6">
    <source>
        <dbReference type="SAM" id="Phobius"/>
    </source>
</evidence>
<comment type="caution">
    <text evidence="7">The sequence shown here is derived from an EMBL/GenBank/DDBJ whole genome shotgun (WGS) entry which is preliminary data.</text>
</comment>
<proteinExistence type="inferred from homology"/>
<dbReference type="GO" id="GO:0022857">
    <property type="term" value="F:transmembrane transporter activity"/>
    <property type="evidence" value="ECO:0007669"/>
    <property type="project" value="InterPro"/>
</dbReference>
<dbReference type="Pfam" id="PF00854">
    <property type="entry name" value="PTR2"/>
    <property type="match status" value="1"/>
</dbReference>
<dbReference type="EMBL" id="JBAMMX010000020">
    <property type="protein sequence ID" value="KAK6920808.1"/>
    <property type="molecule type" value="Genomic_DNA"/>
</dbReference>
<keyword evidence="8" id="KW-1185">Reference proteome</keyword>
<dbReference type="Proteomes" id="UP001370490">
    <property type="component" value="Unassembled WGS sequence"/>
</dbReference>
<evidence type="ECO:0000313" key="7">
    <source>
        <dbReference type="EMBL" id="KAK6920808.1"/>
    </source>
</evidence>
<feature type="transmembrane region" description="Helical" evidence="6">
    <location>
        <begin position="89"/>
        <end position="109"/>
    </location>
</feature>
<dbReference type="GO" id="GO:0016020">
    <property type="term" value="C:membrane"/>
    <property type="evidence" value="ECO:0007669"/>
    <property type="project" value="UniProtKB-SubCell"/>
</dbReference>
<evidence type="ECO:0000256" key="2">
    <source>
        <dbReference type="ARBA" id="ARBA00005982"/>
    </source>
</evidence>
<evidence type="ECO:0000256" key="3">
    <source>
        <dbReference type="ARBA" id="ARBA00022692"/>
    </source>
</evidence>
<sequence>MEKSENDAIPNESENNHKRAMVMPMDKNERSIITSDCDDDEPHINYRGIKSMPFIIATTLLNVLQGSTNFATLPGAFVCDTYLGRYMTLAYASIASFLGLSFVALTAAIPSLHPPKCGEASECKGATPWQMAFLLSGFGLIVLGAGGIRPCNLAFGADQFNPKTESGKRGASSFFNWYVFTFTFAQMVSLTAVVYVQSDVSWAIGLAIPALLMLLSCALFFMGTRLYVKVRPEGSPFTSVVQVLVVAAKKRQLRLPEQPWMSLFDYVPKRSINSKLPYTDQFRFLSKAAIITPEDETSPDGSAVDPWRLCSMQQVEEIKCILRVLPVWASALLYYTAIVQQQTYVVFQALQSNRRFAGTNFKIPAASYSVFSMLSLTLWVPFYDRVVVPTLRKVTGKEGGITLLQRMGIGIFLSIITSLISGIIENYRRHSGLTNPIGFQPKRGAISSMSASWLIMQLILAGLAEAFMAIGQIEFYYKQFPENMRSIGGSLFFCGMAISSYFSSFLISIVHKTTKNAATGDWLPEDLNKGRLDYFYYLIASLGALDLVYFLVIAKWYRYKETHDRIAEADMEKKQHDRHAV</sequence>
<keyword evidence="3 6" id="KW-0812">Transmembrane</keyword>
<name>A0AAN8Z4Y0_9MAGN</name>
<reference evidence="7 8" key="1">
    <citation type="submission" date="2023-12" db="EMBL/GenBank/DDBJ databases">
        <title>A high-quality genome assembly for Dillenia turbinata (Dilleniales).</title>
        <authorList>
            <person name="Chanderbali A."/>
        </authorList>
    </citation>
    <scope>NUCLEOTIDE SEQUENCE [LARGE SCALE GENOMIC DNA]</scope>
    <source>
        <strain evidence="7">LSX21</strain>
        <tissue evidence="7">Leaf</tissue>
    </source>
</reference>
<organism evidence="7 8">
    <name type="scientific">Dillenia turbinata</name>
    <dbReference type="NCBI Taxonomy" id="194707"/>
    <lineage>
        <taxon>Eukaryota</taxon>
        <taxon>Viridiplantae</taxon>
        <taxon>Streptophyta</taxon>
        <taxon>Embryophyta</taxon>
        <taxon>Tracheophyta</taxon>
        <taxon>Spermatophyta</taxon>
        <taxon>Magnoliopsida</taxon>
        <taxon>eudicotyledons</taxon>
        <taxon>Gunneridae</taxon>
        <taxon>Pentapetalae</taxon>
        <taxon>Dilleniales</taxon>
        <taxon>Dilleniaceae</taxon>
        <taxon>Dillenia</taxon>
    </lineage>
</organism>
<dbReference type="CDD" id="cd17416">
    <property type="entry name" value="MFS_NPF1_2"/>
    <property type="match status" value="1"/>
</dbReference>
<comment type="subcellular location">
    <subcellularLocation>
        <location evidence="1">Membrane</location>
        <topology evidence="1">Multi-pass membrane protein</topology>
    </subcellularLocation>
</comment>
<protein>
    <submittedName>
        <fullName evidence="7">Proton-dependent oligopeptide transporter family</fullName>
    </submittedName>
</protein>
<dbReference type="InterPro" id="IPR036259">
    <property type="entry name" value="MFS_trans_sf"/>
</dbReference>
<keyword evidence="4 6" id="KW-1133">Transmembrane helix</keyword>
<evidence type="ECO:0000256" key="5">
    <source>
        <dbReference type="ARBA" id="ARBA00023136"/>
    </source>
</evidence>
<feature type="transmembrane region" description="Helical" evidence="6">
    <location>
        <begin position="403"/>
        <end position="424"/>
    </location>
</feature>
<evidence type="ECO:0000256" key="1">
    <source>
        <dbReference type="ARBA" id="ARBA00004141"/>
    </source>
</evidence>
<dbReference type="PANTHER" id="PTHR11654">
    <property type="entry name" value="OLIGOPEPTIDE TRANSPORTER-RELATED"/>
    <property type="match status" value="1"/>
</dbReference>
<keyword evidence="5 6" id="KW-0472">Membrane</keyword>
<feature type="transmembrane region" description="Helical" evidence="6">
    <location>
        <begin position="175"/>
        <end position="196"/>
    </location>
</feature>
<feature type="transmembrane region" description="Helical" evidence="6">
    <location>
        <begin position="129"/>
        <end position="155"/>
    </location>
</feature>
<feature type="transmembrane region" description="Helical" evidence="6">
    <location>
        <begin position="534"/>
        <end position="557"/>
    </location>
</feature>
<feature type="transmembrane region" description="Helical" evidence="6">
    <location>
        <begin position="321"/>
        <end position="341"/>
    </location>
</feature>
<feature type="transmembrane region" description="Helical" evidence="6">
    <location>
        <begin position="202"/>
        <end position="222"/>
    </location>
</feature>
<evidence type="ECO:0000313" key="8">
    <source>
        <dbReference type="Proteomes" id="UP001370490"/>
    </source>
</evidence>
<dbReference type="SUPFAM" id="SSF103473">
    <property type="entry name" value="MFS general substrate transporter"/>
    <property type="match status" value="1"/>
</dbReference>
<feature type="transmembrane region" description="Helical" evidence="6">
    <location>
        <begin position="444"/>
        <end position="470"/>
    </location>
</feature>